<sequence length="69" mass="7700">MLPQDASFVSLRLHVLQSPLQHVGPHIRALVGSGVSFRVEASKRVSRIPGRRLASKLAHYRHLLSFFGN</sequence>
<dbReference type="EMBL" id="SRLO01005144">
    <property type="protein sequence ID" value="TNN29839.1"/>
    <property type="molecule type" value="Genomic_DNA"/>
</dbReference>
<dbReference type="Proteomes" id="UP000314294">
    <property type="component" value="Unassembled WGS sequence"/>
</dbReference>
<name>A0A4Z2EM29_9TELE</name>
<gene>
    <name evidence="1" type="ORF">EYF80_060011</name>
</gene>
<comment type="caution">
    <text evidence="1">The sequence shown here is derived from an EMBL/GenBank/DDBJ whole genome shotgun (WGS) entry which is preliminary data.</text>
</comment>
<accession>A0A4Z2EM29</accession>
<reference evidence="1 2" key="1">
    <citation type="submission" date="2019-03" db="EMBL/GenBank/DDBJ databases">
        <title>First draft genome of Liparis tanakae, snailfish: a comprehensive survey of snailfish specific genes.</title>
        <authorList>
            <person name="Kim W."/>
            <person name="Song I."/>
            <person name="Jeong J.-H."/>
            <person name="Kim D."/>
            <person name="Kim S."/>
            <person name="Ryu S."/>
            <person name="Song J.Y."/>
            <person name="Lee S.K."/>
        </authorList>
    </citation>
    <scope>NUCLEOTIDE SEQUENCE [LARGE SCALE GENOMIC DNA]</scope>
    <source>
        <tissue evidence="1">Muscle</tissue>
    </source>
</reference>
<protein>
    <submittedName>
        <fullName evidence="1">Uncharacterized protein</fullName>
    </submittedName>
</protein>
<evidence type="ECO:0000313" key="2">
    <source>
        <dbReference type="Proteomes" id="UP000314294"/>
    </source>
</evidence>
<keyword evidence="2" id="KW-1185">Reference proteome</keyword>
<proteinExistence type="predicted"/>
<evidence type="ECO:0000313" key="1">
    <source>
        <dbReference type="EMBL" id="TNN29839.1"/>
    </source>
</evidence>
<dbReference type="AlphaFoldDB" id="A0A4Z2EM29"/>
<organism evidence="1 2">
    <name type="scientific">Liparis tanakae</name>
    <name type="common">Tanaka's snailfish</name>
    <dbReference type="NCBI Taxonomy" id="230148"/>
    <lineage>
        <taxon>Eukaryota</taxon>
        <taxon>Metazoa</taxon>
        <taxon>Chordata</taxon>
        <taxon>Craniata</taxon>
        <taxon>Vertebrata</taxon>
        <taxon>Euteleostomi</taxon>
        <taxon>Actinopterygii</taxon>
        <taxon>Neopterygii</taxon>
        <taxon>Teleostei</taxon>
        <taxon>Neoteleostei</taxon>
        <taxon>Acanthomorphata</taxon>
        <taxon>Eupercaria</taxon>
        <taxon>Perciformes</taxon>
        <taxon>Cottioidei</taxon>
        <taxon>Cottales</taxon>
        <taxon>Liparidae</taxon>
        <taxon>Liparis</taxon>
    </lineage>
</organism>